<dbReference type="SUPFAM" id="SSF55874">
    <property type="entry name" value="ATPase domain of HSP90 chaperone/DNA topoisomerase II/histidine kinase"/>
    <property type="match status" value="1"/>
</dbReference>
<evidence type="ECO:0000259" key="8">
    <source>
        <dbReference type="PROSITE" id="PS50109"/>
    </source>
</evidence>
<dbReference type="InterPro" id="IPR013655">
    <property type="entry name" value="PAS_fold_3"/>
</dbReference>
<dbReference type="SMART" id="SM00388">
    <property type="entry name" value="HisKA"/>
    <property type="match status" value="1"/>
</dbReference>
<dbReference type="InterPro" id="IPR013656">
    <property type="entry name" value="PAS_4"/>
</dbReference>
<dbReference type="InterPro" id="IPR036097">
    <property type="entry name" value="HisK_dim/P_sf"/>
</dbReference>
<evidence type="ECO:0000256" key="3">
    <source>
        <dbReference type="ARBA" id="ARBA00022553"/>
    </source>
</evidence>
<dbReference type="RefSeq" id="WP_236031641.1">
    <property type="nucleotide sequence ID" value="NZ_BNJF01000003.1"/>
</dbReference>
<feature type="domain" description="PAS" evidence="9">
    <location>
        <begin position="165"/>
        <end position="235"/>
    </location>
</feature>
<dbReference type="InterPro" id="IPR001610">
    <property type="entry name" value="PAC"/>
</dbReference>
<dbReference type="CDD" id="cd00082">
    <property type="entry name" value="HisKA"/>
    <property type="match status" value="1"/>
</dbReference>
<evidence type="ECO:0000256" key="4">
    <source>
        <dbReference type="ARBA" id="ARBA00022679"/>
    </source>
</evidence>
<dbReference type="InterPro" id="IPR035965">
    <property type="entry name" value="PAS-like_dom_sf"/>
</dbReference>
<proteinExistence type="predicted"/>
<dbReference type="PROSITE" id="PS50112">
    <property type="entry name" value="PAS"/>
    <property type="match status" value="3"/>
</dbReference>
<dbReference type="PROSITE" id="PS50113">
    <property type="entry name" value="PAC"/>
    <property type="match status" value="1"/>
</dbReference>
<dbReference type="SUPFAM" id="SSF55785">
    <property type="entry name" value="PYP-like sensor domain (PAS domain)"/>
    <property type="match status" value="3"/>
</dbReference>
<dbReference type="Pfam" id="PF08448">
    <property type="entry name" value="PAS_4"/>
    <property type="match status" value="1"/>
</dbReference>
<keyword evidence="4" id="KW-0808">Transferase</keyword>
<dbReference type="InterPro" id="IPR003594">
    <property type="entry name" value="HATPase_dom"/>
</dbReference>
<dbReference type="GO" id="GO:0000155">
    <property type="term" value="F:phosphorelay sensor kinase activity"/>
    <property type="evidence" value="ECO:0007669"/>
    <property type="project" value="InterPro"/>
</dbReference>
<dbReference type="CDD" id="cd00075">
    <property type="entry name" value="HATPase"/>
    <property type="match status" value="1"/>
</dbReference>
<sequence length="645" mass="73523">MSLYEQSPQKEDSDSNTLETKPTHSNDFAGHASLGEMSEVQVQLALRASGVGMWDWNLTTGELVWTDQKKALFAFSPETPISYQLFLDTVHPDDRERVHKANLRAIEEKQEYDKDYRIIWPDGSIHWLTDRAQGILDASGRVTRIVGVTFDITNLKQHEVQLQEANERITTILDSITDAFLGIDNQWRYTYVNRRMEAYMGRSLAEVMGKPVWEVVPEILGTDFEHHYRKAMETRQAQHCEGFHPTFQRWVEAYIYPNPNGLSIYFHDIDERKQAEIALRENEERLRRFVDSNIIGIMITDQDGNICEANDAFLSLIGYTREDLAAGNIPWPSITSPEFQARDALAIEEAVRTGVAQPYEKEYIAKDSRHVPALIGRALFRQESSTSFLICFVLDLTARKEIERQKDLFLGMTGHELKTPLAALQGTIQLNLRRLERITKNSPSPPPELDNFLTKLVRSLTDSLRYIEMQTRLINDMLDVSRIASNTLTLSLKVCDLVAIVRDTISDVRLAHPKRSLLLDLPEHTPVMVFVDSNRISQVVMNYVSNALRYSPADKPVMIGLDIEGVWVRVWVRDQGPGLSKDAMKRIWQSYYQASNVSVQCGTDKGLGLGLYICRTLIEQHQGTVGVESILGQGSTFWFCLPIKK</sequence>
<evidence type="ECO:0000256" key="6">
    <source>
        <dbReference type="ARBA" id="ARBA00023012"/>
    </source>
</evidence>
<keyword evidence="12" id="KW-1185">Reference proteome</keyword>
<feature type="domain" description="PAS" evidence="9">
    <location>
        <begin position="282"/>
        <end position="354"/>
    </location>
</feature>
<comment type="caution">
    <text evidence="11">The sequence shown here is derived from an EMBL/GenBank/DDBJ whole genome shotgun (WGS) entry which is preliminary data.</text>
</comment>
<evidence type="ECO:0000313" key="11">
    <source>
        <dbReference type="EMBL" id="GHO47964.1"/>
    </source>
</evidence>
<comment type="catalytic activity">
    <reaction evidence="1">
        <text>ATP + protein L-histidine = ADP + protein N-phospho-L-histidine.</text>
        <dbReference type="EC" id="2.7.13.3"/>
    </reaction>
</comment>
<accession>A0A8J3IAX0</accession>
<dbReference type="EMBL" id="BNJF01000003">
    <property type="protein sequence ID" value="GHO47964.1"/>
    <property type="molecule type" value="Genomic_DNA"/>
</dbReference>
<dbReference type="Gene3D" id="1.10.287.130">
    <property type="match status" value="1"/>
</dbReference>
<dbReference type="PANTHER" id="PTHR43304">
    <property type="entry name" value="PHYTOCHROME-LIKE PROTEIN CPH1"/>
    <property type="match status" value="1"/>
</dbReference>
<reference evidence="11" key="1">
    <citation type="submission" date="2020-10" db="EMBL/GenBank/DDBJ databases">
        <title>Taxonomic study of unclassified bacteria belonging to the class Ktedonobacteria.</title>
        <authorList>
            <person name="Yabe S."/>
            <person name="Wang C.M."/>
            <person name="Zheng Y."/>
            <person name="Sakai Y."/>
            <person name="Cavaletti L."/>
            <person name="Monciardini P."/>
            <person name="Donadio S."/>
        </authorList>
    </citation>
    <scope>NUCLEOTIDE SEQUENCE</scope>
    <source>
        <strain evidence="11">SOSP1-1</strain>
    </source>
</reference>
<dbReference type="Gene3D" id="3.30.565.10">
    <property type="entry name" value="Histidine kinase-like ATPase, C-terminal domain"/>
    <property type="match status" value="1"/>
</dbReference>
<dbReference type="EC" id="2.7.13.3" evidence="2"/>
<dbReference type="Pfam" id="PF08447">
    <property type="entry name" value="PAS_3"/>
    <property type="match status" value="1"/>
</dbReference>
<gene>
    <name evidence="11" type="ORF">KSX_61270</name>
</gene>
<dbReference type="CDD" id="cd00130">
    <property type="entry name" value="PAS"/>
    <property type="match status" value="3"/>
</dbReference>
<dbReference type="InterPro" id="IPR000700">
    <property type="entry name" value="PAS-assoc_C"/>
</dbReference>
<keyword evidence="3" id="KW-0597">Phosphoprotein</keyword>
<evidence type="ECO:0000313" key="12">
    <source>
        <dbReference type="Proteomes" id="UP000612362"/>
    </source>
</evidence>
<dbReference type="InterPro" id="IPR000014">
    <property type="entry name" value="PAS"/>
</dbReference>
<feature type="domain" description="Histidine kinase" evidence="8">
    <location>
        <begin position="412"/>
        <end position="645"/>
    </location>
</feature>
<dbReference type="Pfam" id="PF00512">
    <property type="entry name" value="HisKA"/>
    <property type="match status" value="1"/>
</dbReference>
<dbReference type="PRINTS" id="PR00344">
    <property type="entry name" value="BCTRLSENSOR"/>
</dbReference>
<dbReference type="SMART" id="SM00086">
    <property type="entry name" value="PAC"/>
    <property type="match status" value="2"/>
</dbReference>
<dbReference type="PROSITE" id="PS50109">
    <property type="entry name" value="HIS_KIN"/>
    <property type="match status" value="1"/>
</dbReference>
<evidence type="ECO:0000256" key="7">
    <source>
        <dbReference type="SAM" id="MobiDB-lite"/>
    </source>
</evidence>
<dbReference type="SMART" id="SM00091">
    <property type="entry name" value="PAS"/>
    <property type="match status" value="3"/>
</dbReference>
<dbReference type="PANTHER" id="PTHR43304:SF1">
    <property type="entry name" value="PAC DOMAIN-CONTAINING PROTEIN"/>
    <property type="match status" value="1"/>
</dbReference>
<dbReference type="Gene3D" id="2.10.70.100">
    <property type="match status" value="1"/>
</dbReference>
<dbReference type="NCBIfam" id="TIGR00229">
    <property type="entry name" value="sensory_box"/>
    <property type="match status" value="3"/>
</dbReference>
<feature type="domain" description="PAS" evidence="9">
    <location>
        <begin position="65"/>
        <end position="109"/>
    </location>
</feature>
<evidence type="ECO:0000259" key="9">
    <source>
        <dbReference type="PROSITE" id="PS50112"/>
    </source>
</evidence>
<dbReference type="SMART" id="SM00387">
    <property type="entry name" value="HATPase_c"/>
    <property type="match status" value="1"/>
</dbReference>
<feature type="region of interest" description="Disordered" evidence="7">
    <location>
        <begin position="1"/>
        <end position="30"/>
    </location>
</feature>
<keyword evidence="6" id="KW-0902">Two-component regulatory system</keyword>
<dbReference type="SUPFAM" id="SSF47384">
    <property type="entry name" value="Homodimeric domain of signal transducing histidine kinase"/>
    <property type="match status" value="1"/>
</dbReference>
<keyword evidence="5" id="KW-0418">Kinase</keyword>
<evidence type="ECO:0000256" key="1">
    <source>
        <dbReference type="ARBA" id="ARBA00000085"/>
    </source>
</evidence>
<protein>
    <recommendedName>
        <fullName evidence="2">histidine kinase</fullName>
        <ecNumber evidence="2">2.7.13.3</ecNumber>
    </recommendedName>
</protein>
<evidence type="ECO:0000259" key="10">
    <source>
        <dbReference type="PROSITE" id="PS50113"/>
    </source>
</evidence>
<dbReference type="AlphaFoldDB" id="A0A8J3IAX0"/>
<dbReference type="Pfam" id="PF13426">
    <property type="entry name" value="PAS_9"/>
    <property type="match status" value="1"/>
</dbReference>
<dbReference type="Gene3D" id="3.30.450.20">
    <property type="entry name" value="PAS domain"/>
    <property type="match status" value="3"/>
</dbReference>
<dbReference type="Pfam" id="PF02518">
    <property type="entry name" value="HATPase_c"/>
    <property type="match status" value="1"/>
</dbReference>
<organism evidence="11 12">
    <name type="scientific">Ktedonospora formicarum</name>
    <dbReference type="NCBI Taxonomy" id="2778364"/>
    <lineage>
        <taxon>Bacteria</taxon>
        <taxon>Bacillati</taxon>
        <taxon>Chloroflexota</taxon>
        <taxon>Ktedonobacteria</taxon>
        <taxon>Ktedonobacterales</taxon>
        <taxon>Ktedonobacteraceae</taxon>
        <taxon>Ktedonospora</taxon>
    </lineage>
</organism>
<evidence type="ECO:0000256" key="5">
    <source>
        <dbReference type="ARBA" id="ARBA00022777"/>
    </source>
</evidence>
<evidence type="ECO:0000256" key="2">
    <source>
        <dbReference type="ARBA" id="ARBA00012438"/>
    </source>
</evidence>
<dbReference type="InterPro" id="IPR036890">
    <property type="entry name" value="HATPase_C_sf"/>
</dbReference>
<dbReference type="InterPro" id="IPR005467">
    <property type="entry name" value="His_kinase_dom"/>
</dbReference>
<dbReference type="InterPro" id="IPR004358">
    <property type="entry name" value="Sig_transdc_His_kin-like_C"/>
</dbReference>
<name>A0A8J3IAX0_9CHLR</name>
<feature type="compositionally biased region" description="Polar residues" evidence="7">
    <location>
        <begin position="15"/>
        <end position="26"/>
    </location>
</feature>
<dbReference type="InterPro" id="IPR003661">
    <property type="entry name" value="HisK_dim/P_dom"/>
</dbReference>
<feature type="domain" description="PAC" evidence="10">
    <location>
        <begin position="112"/>
        <end position="164"/>
    </location>
</feature>
<dbReference type="Proteomes" id="UP000612362">
    <property type="component" value="Unassembled WGS sequence"/>
</dbReference>
<dbReference type="InterPro" id="IPR052162">
    <property type="entry name" value="Sensor_kinase/Photoreceptor"/>
</dbReference>